<gene>
    <name evidence="3" type="ORF">DB88DRAFT_41150</name>
</gene>
<keyword evidence="4" id="KW-1185">Reference proteome</keyword>
<feature type="transmembrane region" description="Helical" evidence="1">
    <location>
        <begin position="233"/>
        <end position="251"/>
    </location>
</feature>
<evidence type="ECO:0000259" key="2">
    <source>
        <dbReference type="Pfam" id="PF07950"/>
    </source>
</evidence>
<dbReference type="AlphaFoldDB" id="A0AAD9FWP9"/>
<evidence type="ECO:0000313" key="3">
    <source>
        <dbReference type="EMBL" id="KAK1927619.1"/>
    </source>
</evidence>
<keyword evidence="1" id="KW-1133">Transmembrane helix</keyword>
<dbReference type="InterPro" id="IPR039960">
    <property type="entry name" value="MCP1"/>
</dbReference>
<feature type="transmembrane region" description="Helical" evidence="1">
    <location>
        <begin position="32"/>
        <end position="54"/>
    </location>
</feature>
<dbReference type="PANTHER" id="PTHR38409">
    <property type="entry name" value="MDM10-COMPLEMENTING PROTEIN 1"/>
    <property type="match status" value="1"/>
</dbReference>
<dbReference type="EMBL" id="JAODAN010000001">
    <property type="protein sequence ID" value="KAK1927619.1"/>
    <property type="molecule type" value="Genomic_DNA"/>
</dbReference>
<organism evidence="3 4">
    <name type="scientific">Papiliotrema laurentii</name>
    <name type="common">Cryptococcus laurentii</name>
    <dbReference type="NCBI Taxonomy" id="5418"/>
    <lineage>
        <taxon>Eukaryota</taxon>
        <taxon>Fungi</taxon>
        <taxon>Dikarya</taxon>
        <taxon>Basidiomycota</taxon>
        <taxon>Agaricomycotina</taxon>
        <taxon>Tremellomycetes</taxon>
        <taxon>Tremellales</taxon>
        <taxon>Rhynchogastremaceae</taxon>
        <taxon>Papiliotrema</taxon>
    </lineage>
</organism>
<keyword evidence="1" id="KW-0812">Transmembrane</keyword>
<feature type="domain" description="Mitochondrial adapter protein MCP1 transmembrane" evidence="2">
    <location>
        <begin position="117"/>
        <end position="249"/>
    </location>
</feature>
<dbReference type="InterPro" id="IPR012472">
    <property type="entry name" value="MCP1_TM"/>
</dbReference>
<protein>
    <recommendedName>
        <fullName evidence="2">Mitochondrial adapter protein MCP1 transmembrane domain-containing protein</fullName>
    </recommendedName>
</protein>
<dbReference type="PANTHER" id="PTHR38409:SF1">
    <property type="entry name" value="MITOCHONDRIAL ADAPTER PROTEIN MCP1"/>
    <property type="match status" value="1"/>
</dbReference>
<feature type="transmembrane region" description="Helical" evidence="1">
    <location>
        <begin position="104"/>
        <end position="123"/>
    </location>
</feature>
<sequence>MPEDKPKSPSGPSLPRTGSVLRVLTLTQNCSALVFSGFLAVHLVSPIAATLGGTSLADSTLLLGREYYLPSETLTIYLPLAVHLGSATLKRLLIYSKTLRPPPLTPHLLTGWMLPFLLVPHIASHRLLPASPDPPIARLSPSEFGFEYVGWALNHSPIWSYASYLGLIGLGVWHSGVGMMKIVSWLKRGRGVSTSTGDDTASSAPFPATAFLPEDEMEREVRPKRTISRRRKFGLRSVLVAFLGFIAVGLACMAKENRSVSKVMAARYEAVYAGLMPRWLA</sequence>
<dbReference type="GO" id="GO:0055088">
    <property type="term" value="P:lipid homeostasis"/>
    <property type="evidence" value="ECO:0007669"/>
    <property type="project" value="InterPro"/>
</dbReference>
<evidence type="ECO:0000256" key="1">
    <source>
        <dbReference type="SAM" id="Phobius"/>
    </source>
</evidence>
<proteinExistence type="predicted"/>
<comment type="caution">
    <text evidence="3">The sequence shown here is derived from an EMBL/GenBank/DDBJ whole genome shotgun (WGS) entry which is preliminary data.</text>
</comment>
<dbReference type="Pfam" id="PF07950">
    <property type="entry name" value="MCP1_TM"/>
    <property type="match status" value="1"/>
</dbReference>
<dbReference type="Proteomes" id="UP001182556">
    <property type="component" value="Unassembled WGS sequence"/>
</dbReference>
<accession>A0AAD9FWP9</accession>
<feature type="transmembrane region" description="Helical" evidence="1">
    <location>
        <begin position="158"/>
        <end position="180"/>
    </location>
</feature>
<feature type="transmembrane region" description="Helical" evidence="1">
    <location>
        <begin position="74"/>
        <end position="92"/>
    </location>
</feature>
<dbReference type="InterPro" id="IPR034804">
    <property type="entry name" value="SQR/QFR_C/D"/>
</dbReference>
<reference evidence="3" key="1">
    <citation type="submission" date="2023-02" db="EMBL/GenBank/DDBJ databases">
        <title>Identification and recombinant expression of a fungal hydrolase from Papiliotrema laurentii that hydrolyzes apple cutin and clears colloidal polyester polyurethane.</title>
        <authorList>
            <consortium name="DOE Joint Genome Institute"/>
            <person name="Roman V.A."/>
            <person name="Bojanowski C."/>
            <person name="Crable B.R."/>
            <person name="Wagner D.N."/>
            <person name="Hung C.S."/>
            <person name="Nadeau L.J."/>
            <person name="Schratz L."/>
            <person name="Haridas S."/>
            <person name="Pangilinan J."/>
            <person name="Lipzen A."/>
            <person name="Na H."/>
            <person name="Yan M."/>
            <person name="Ng V."/>
            <person name="Grigoriev I.V."/>
            <person name="Spatafora J.W."/>
            <person name="Barlow D."/>
            <person name="Biffinger J."/>
            <person name="Kelley-Loughnane N."/>
            <person name="Varaljay V.A."/>
            <person name="Crookes-Goodson W.J."/>
        </authorList>
    </citation>
    <scope>NUCLEOTIDE SEQUENCE</scope>
    <source>
        <strain evidence="3">5307AH</strain>
    </source>
</reference>
<keyword evidence="1" id="KW-0472">Membrane</keyword>
<evidence type="ECO:0000313" key="4">
    <source>
        <dbReference type="Proteomes" id="UP001182556"/>
    </source>
</evidence>
<dbReference type="SUPFAM" id="SSF81343">
    <property type="entry name" value="Fumarate reductase respiratory complex transmembrane subunits"/>
    <property type="match status" value="1"/>
</dbReference>
<dbReference type="GO" id="GO:0016020">
    <property type="term" value="C:membrane"/>
    <property type="evidence" value="ECO:0007669"/>
    <property type="project" value="InterPro"/>
</dbReference>
<name>A0AAD9FWP9_PAPLA</name>